<keyword evidence="2" id="KW-1133">Transmembrane helix</keyword>
<dbReference type="EMBL" id="BRXY01000332">
    <property type="protein sequence ID" value="GMH87671.1"/>
    <property type="molecule type" value="Genomic_DNA"/>
</dbReference>
<comment type="caution">
    <text evidence="3">The sequence shown here is derived from an EMBL/GenBank/DDBJ whole genome shotgun (WGS) entry which is preliminary data.</text>
</comment>
<keyword evidence="4" id="KW-1185">Reference proteome</keyword>
<feature type="transmembrane region" description="Helical" evidence="2">
    <location>
        <begin position="93"/>
        <end position="109"/>
    </location>
</feature>
<feature type="transmembrane region" description="Helical" evidence="2">
    <location>
        <begin position="37"/>
        <end position="58"/>
    </location>
</feature>
<feature type="transmembrane region" description="Helical" evidence="2">
    <location>
        <begin position="186"/>
        <end position="208"/>
    </location>
</feature>
<keyword evidence="2" id="KW-0812">Transmembrane</keyword>
<proteinExistence type="predicted"/>
<name>A0A9W7BB26_9STRA</name>
<gene>
    <name evidence="3" type="ORF">TrST_g3087</name>
</gene>
<feature type="region of interest" description="Disordered" evidence="1">
    <location>
        <begin position="1"/>
        <end position="28"/>
    </location>
</feature>
<organism evidence="3 4">
    <name type="scientific">Triparma strigata</name>
    <dbReference type="NCBI Taxonomy" id="1606541"/>
    <lineage>
        <taxon>Eukaryota</taxon>
        <taxon>Sar</taxon>
        <taxon>Stramenopiles</taxon>
        <taxon>Ochrophyta</taxon>
        <taxon>Bolidophyceae</taxon>
        <taxon>Parmales</taxon>
        <taxon>Triparmaceae</taxon>
        <taxon>Triparma</taxon>
    </lineage>
</organism>
<keyword evidence="2" id="KW-0472">Membrane</keyword>
<sequence>MSSAVPLSVTVEESGEQSPKSTPEDYAQKRKEKQKEALKLFSLLAFLFLIFYLGNYIASLLKTVRSSWKSWDFSLTLLGIIVIQYLRRSFPPLYALLGPFSSIVLLILYDHLGPYTGALTYQLLKLEELIIFPTLRHLYTKITCEILSPQKSQKYWWLSTSFTGALSAFDSTYSSQIISPSHYKKILLIWMFEMTYFFNDYICIFWFATRSNIPFKVYVAGYSTGLILEYPKTLFKFKAYTAVIEGVTGSSFWDVFTETGDFRWYEIVSFAVLTGGATLFVHGMHFKMVVEKVRGWWKGEGGGEKQREGTKEEEEGV</sequence>
<evidence type="ECO:0000256" key="1">
    <source>
        <dbReference type="SAM" id="MobiDB-lite"/>
    </source>
</evidence>
<feature type="transmembrane region" description="Helical" evidence="2">
    <location>
        <begin position="262"/>
        <end position="284"/>
    </location>
</feature>
<protein>
    <submittedName>
        <fullName evidence="3">Uncharacterized protein</fullName>
    </submittedName>
</protein>
<dbReference type="OrthoDB" id="200629at2759"/>
<evidence type="ECO:0000256" key="2">
    <source>
        <dbReference type="SAM" id="Phobius"/>
    </source>
</evidence>
<dbReference type="AlphaFoldDB" id="A0A9W7BB26"/>
<accession>A0A9W7BB26</accession>
<evidence type="ECO:0000313" key="4">
    <source>
        <dbReference type="Proteomes" id="UP001165085"/>
    </source>
</evidence>
<dbReference type="Proteomes" id="UP001165085">
    <property type="component" value="Unassembled WGS sequence"/>
</dbReference>
<evidence type="ECO:0000313" key="3">
    <source>
        <dbReference type="EMBL" id="GMH87671.1"/>
    </source>
</evidence>
<reference evidence="4" key="1">
    <citation type="journal article" date="2023" name="Commun. Biol.">
        <title>Genome analysis of Parmales, the sister group of diatoms, reveals the evolutionary specialization of diatoms from phago-mixotrophs to photoautotrophs.</title>
        <authorList>
            <person name="Ban H."/>
            <person name="Sato S."/>
            <person name="Yoshikawa S."/>
            <person name="Yamada K."/>
            <person name="Nakamura Y."/>
            <person name="Ichinomiya M."/>
            <person name="Sato N."/>
            <person name="Blanc-Mathieu R."/>
            <person name="Endo H."/>
            <person name="Kuwata A."/>
            <person name="Ogata H."/>
        </authorList>
    </citation>
    <scope>NUCLEOTIDE SEQUENCE [LARGE SCALE GENOMIC DNA]</scope>
    <source>
        <strain evidence="4">NIES 3701</strain>
    </source>
</reference>